<keyword evidence="1" id="KW-0597">Phosphoprotein</keyword>
<dbReference type="GO" id="GO:0000160">
    <property type="term" value="P:phosphorelay signal transduction system"/>
    <property type="evidence" value="ECO:0007669"/>
    <property type="project" value="InterPro"/>
</dbReference>
<feature type="modified residue" description="4-aspartylphosphate" evidence="1">
    <location>
        <position position="327"/>
    </location>
</feature>
<dbReference type="SUPFAM" id="SSF141868">
    <property type="entry name" value="EAL domain-like"/>
    <property type="match status" value="1"/>
</dbReference>
<dbReference type="CDD" id="cd01948">
    <property type="entry name" value="EAL"/>
    <property type="match status" value="1"/>
</dbReference>
<evidence type="ECO:0000313" key="4">
    <source>
        <dbReference type="EMBL" id="MCJ8501481.1"/>
    </source>
</evidence>
<proteinExistence type="predicted"/>
<feature type="domain" description="EAL" evidence="3">
    <location>
        <begin position="9"/>
        <end position="263"/>
    </location>
</feature>
<dbReference type="RefSeq" id="WP_246909256.1">
    <property type="nucleotide sequence ID" value="NZ_JALJRB010000014.1"/>
</dbReference>
<gene>
    <name evidence="4" type="ORF">MRX98_12920</name>
</gene>
<sequence>MQQNIAQETLITTEALYQALAQDDFTLHFQPKVDLRTGRIGGVEALIRWQHPQLGFLAPGVFLPVAEQAGLMPEIDQWVLRAVCDRIRQWQSDGVPTVPVAVNIGSEYFEQERFVRTLGTLLQHKDIPPHLLELELTESTLMQDPEAAEAIFFKLRTLGVKVAMDDFGTGYSGLAYLRRLPFDTLKIDRSYVQNVSVSPANASIVSAIISLAHTLGLQVVGEGAETWDQVAFLARCGCDTIQGFHYSRPRPPEEIEAMLRGRKRFDVPLSGSCTEEPIILVLDDEVSIVKALQRVLQSGGFRVVGVNSAHEALSLMAAEPAHVVISDHRMPEMLGVDFLDRIKGLYPATVRVLLSGQADMTTLSDAINRRCVDRFIPKPWDRKQLLDEVRQAVQTAVAKRCAAEEAAEGSGATGWALHTGRV</sequence>
<dbReference type="InterPro" id="IPR001789">
    <property type="entry name" value="Sig_transdc_resp-reg_receiver"/>
</dbReference>
<evidence type="ECO:0000313" key="5">
    <source>
        <dbReference type="Proteomes" id="UP001165427"/>
    </source>
</evidence>
<dbReference type="InterPro" id="IPR001633">
    <property type="entry name" value="EAL_dom"/>
</dbReference>
<organism evidence="4 5">
    <name type="scientific">Desulfatitalea alkaliphila</name>
    <dbReference type="NCBI Taxonomy" id="2929485"/>
    <lineage>
        <taxon>Bacteria</taxon>
        <taxon>Pseudomonadati</taxon>
        <taxon>Thermodesulfobacteriota</taxon>
        <taxon>Desulfobacteria</taxon>
        <taxon>Desulfobacterales</taxon>
        <taxon>Desulfosarcinaceae</taxon>
        <taxon>Desulfatitalea</taxon>
    </lineage>
</organism>
<protein>
    <submittedName>
        <fullName evidence="4">EAL domain-containing protein</fullName>
    </submittedName>
</protein>
<dbReference type="SUPFAM" id="SSF52172">
    <property type="entry name" value="CheY-like"/>
    <property type="match status" value="1"/>
</dbReference>
<dbReference type="InterPro" id="IPR035919">
    <property type="entry name" value="EAL_sf"/>
</dbReference>
<evidence type="ECO:0000256" key="1">
    <source>
        <dbReference type="PROSITE-ProRule" id="PRU00169"/>
    </source>
</evidence>
<dbReference type="CDD" id="cd17569">
    <property type="entry name" value="REC_HupR-like"/>
    <property type="match status" value="1"/>
</dbReference>
<dbReference type="Pfam" id="PF00563">
    <property type="entry name" value="EAL"/>
    <property type="match status" value="1"/>
</dbReference>
<dbReference type="SMART" id="SM00448">
    <property type="entry name" value="REC"/>
    <property type="match status" value="1"/>
</dbReference>
<dbReference type="PANTHER" id="PTHR33121:SF70">
    <property type="entry name" value="SIGNALING PROTEIN YKOW"/>
    <property type="match status" value="1"/>
</dbReference>
<dbReference type="Proteomes" id="UP001165427">
    <property type="component" value="Unassembled WGS sequence"/>
</dbReference>
<dbReference type="InterPro" id="IPR011006">
    <property type="entry name" value="CheY-like_superfamily"/>
</dbReference>
<dbReference type="SMART" id="SM00052">
    <property type="entry name" value="EAL"/>
    <property type="match status" value="1"/>
</dbReference>
<evidence type="ECO:0000259" key="3">
    <source>
        <dbReference type="PROSITE" id="PS50883"/>
    </source>
</evidence>
<reference evidence="4" key="1">
    <citation type="submission" date="2022-04" db="EMBL/GenBank/DDBJ databases">
        <title>Desulfatitalea alkaliphila sp. nov., a novel anaerobic sulfate-reducing bacterium isolated from terrestrial mud volcano, Taman Peninsula, Russia.</title>
        <authorList>
            <person name="Khomyakova M.A."/>
            <person name="Merkel A.Y."/>
            <person name="Slobodkin A.I."/>
        </authorList>
    </citation>
    <scope>NUCLEOTIDE SEQUENCE</scope>
    <source>
        <strain evidence="4">M08but</strain>
    </source>
</reference>
<dbReference type="Pfam" id="PF00072">
    <property type="entry name" value="Response_reg"/>
    <property type="match status" value="1"/>
</dbReference>
<dbReference type="AlphaFoldDB" id="A0AA41ULG4"/>
<dbReference type="PROSITE" id="PS50110">
    <property type="entry name" value="RESPONSE_REGULATORY"/>
    <property type="match status" value="1"/>
</dbReference>
<dbReference type="InterPro" id="IPR050706">
    <property type="entry name" value="Cyclic-di-GMP_PDE-like"/>
</dbReference>
<dbReference type="PROSITE" id="PS50883">
    <property type="entry name" value="EAL"/>
    <property type="match status" value="1"/>
</dbReference>
<accession>A0AA41ULG4</accession>
<dbReference type="Gene3D" id="3.40.50.2300">
    <property type="match status" value="1"/>
</dbReference>
<dbReference type="PANTHER" id="PTHR33121">
    <property type="entry name" value="CYCLIC DI-GMP PHOSPHODIESTERASE PDEF"/>
    <property type="match status" value="1"/>
</dbReference>
<feature type="domain" description="Response regulatory" evidence="2">
    <location>
        <begin position="278"/>
        <end position="393"/>
    </location>
</feature>
<keyword evidence="5" id="KW-1185">Reference proteome</keyword>
<comment type="caution">
    <text evidence="4">The sequence shown here is derived from an EMBL/GenBank/DDBJ whole genome shotgun (WGS) entry which is preliminary data.</text>
</comment>
<dbReference type="EMBL" id="JALJRB010000014">
    <property type="protein sequence ID" value="MCJ8501481.1"/>
    <property type="molecule type" value="Genomic_DNA"/>
</dbReference>
<dbReference type="GO" id="GO:0071111">
    <property type="term" value="F:cyclic-guanylate-specific phosphodiesterase activity"/>
    <property type="evidence" value="ECO:0007669"/>
    <property type="project" value="InterPro"/>
</dbReference>
<dbReference type="Gene3D" id="3.20.20.450">
    <property type="entry name" value="EAL domain"/>
    <property type="match status" value="1"/>
</dbReference>
<name>A0AA41ULG4_9BACT</name>
<evidence type="ECO:0000259" key="2">
    <source>
        <dbReference type="PROSITE" id="PS50110"/>
    </source>
</evidence>